<evidence type="ECO:0000313" key="1">
    <source>
        <dbReference type="EMBL" id="MFD1044593.1"/>
    </source>
</evidence>
<dbReference type="Gene3D" id="3.10.105.10">
    <property type="entry name" value="Dipeptide-binding Protein, Domain 3"/>
    <property type="match status" value="1"/>
</dbReference>
<organism evidence="1 2">
    <name type="scientific">Kibdelosporangium lantanae</name>
    <dbReference type="NCBI Taxonomy" id="1497396"/>
    <lineage>
        <taxon>Bacteria</taxon>
        <taxon>Bacillati</taxon>
        <taxon>Actinomycetota</taxon>
        <taxon>Actinomycetes</taxon>
        <taxon>Pseudonocardiales</taxon>
        <taxon>Pseudonocardiaceae</taxon>
        <taxon>Kibdelosporangium</taxon>
    </lineage>
</organism>
<proteinExistence type="predicted"/>
<dbReference type="EMBL" id="JBHTIS010000083">
    <property type="protein sequence ID" value="MFD1044593.1"/>
    <property type="molecule type" value="Genomic_DNA"/>
</dbReference>
<evidence type="ECO:0000313" key="2">
    <source>
        <dbReference type="Proteomes" id="UP001597045"/>
    </source>
</evidence>
<keyword evidence="2" id="KW-1185">Reference proteome</keyword>
<accession>A0ABW3M3A4</accession>
<name>A0ABW3M3A4_9PSEU</name>
<protein>
    <submittedName>
        <fullName evidence="1">Uncharacterized protein</fullName>
    </submittedName>
</protein>
<dbReference type="Proteomes" id="UP001597045">
    <property type="component" value="Unassembled WGS sequence"/>
</dbReference>
<comment type="caution">
    <text evidence="1">The sequence shown here is derived from an EMBL/GenBank/DDBJ whole genome shotgun (WGS) entry which is preliminary data.</text>
</comment>
<sequence>MQVKLVTPLPDQLVKPGTEPNVLVTGRPVGDDPMAVFAATFGCPPVKPADSSVVPAGNMLGFCDQTLQPTIEAGLTGTKSLNEVIPVLEPQVWRQSVVLPLFQLADSVAIRTELSVRQPTAPLNAPFATAVTWQRNPK</sequence>
<gene>
    <name evidence="1" type="ORF">ACFQ1S_02785</name>
</gene>
<reference evidence="2" key="1">
    <citation type="journal article" date="2019" name="Int. J. Syst. Evol. Microbiol.">
        <title>The Global Catalogue of Microorganisms (GCM) 10K type strain sequencing project: providing services to taxonomists for standard genome sequencing and annotation.</title>
        <authorList>
            <consortium name="The Broad Institute Genomics Platform"/>
            <consortium name="The Broad Institute Genome Sequencing Center for Infectious Disease"/>
            <person name="Wu L."/>
            <person name="Ma J."/>
        </authorList>
    </citation>
    <scope>NUCLEOTIDE SEQUENCE [LARGE SCALE GENOMIC DNA]</scope>
    <source>
        <strain evidence="2">JCM 31486</strain>
    </source>
</reference>